<evidence type="ECO:0000313" key="10">
    <source>
        <dbReference type="EMBL" id="NNA95060.1"/>
    </source>
</evidence>
<feature type="transmembrane region" description="Helical" evidence="8">
    <location>
        <begin position="12"/>
        <end position="39"/>
    </location>
</feature>
<evidence type="ECO:0000256" key="8">
    <source>
        <dbReference type="HAMAP-Rule" id="MF_01118"/>
    </source>
</evidence>
<evidence type="ECO:0000256" key="4">
    <source>
        <dbReference type="ARBA" id="ARBA00022519"/>
    </source>
</evidence>
<dbReference type="PROSITE" id="PS50850">
    <property type="entry name" value="MFS"/>
    <property type="match status" value="1"/>
</dbReference>
<dbReference type="NCBIfam" id="NF003477">
    <property type="entry name" value="PRK05122.1"/>
    <property type="match status" value="1"/>
</dbReference>
<dbReference type="InterPro" id="IPR020846">
    <property type="entry name" value="MFS_dom"/>
</dbReference>
<dbReference type="InterPro" id="IPR050171">
    <property type="entry name" value="MFS_Transporters"/>
</dbReference>
<evidence type="ECO:0000256" key="1">
    <source>
        <dbReference type="ARBA" id="ARBA00004651"/>
    </source>
</evidence>
<feature type="transmembrane region" description="Helical" evidence="8">
    <location>
        <begin position="45"/>
        <end position="68"/>
    </location>
</feature>
<dbReference type="GO" id="GO:0022857">
    <property type="term" value="F:transmembrane transporter activity"/>
    <property type="evidence" value="ECO:0007669"/>
    <property type="project" value="UniProtKB-UniRule"/>
</dbReference>
<dbReference type="Pfam" id="PF07690">
    <property type="entry name" value="MFS_1"/>
    <property type="match status" value="1"/>
</dbReference>
<dbReference type="GO" id="GO:0005886">
    <property type="term" value="C:plasma membrane"/>
    <property type="evidence" value="ECO:0007669"/>
    <property type="project" value="UniProtKB-SubCell"/>
</dbReference>
<evidence type="ECO:0000259" key="9">
    <source>
        <dbReference type="PROSITE" id="PS50850"/>
    </source>
</evidence>
<evidence type="ECO:0000256" key="5">
    <source>
        <dbReference type="ARBA" id="ARBA00022692"/>
    </source>
</evidence>
<dbReference type="InterPro" id="IPR011701">
    <property type="entry name" value="MFS"/>
</dbReference>
<feature type="transmembrane region" description="Helical" evidence="8">
    <location>
        <begin position="172"/>
        <end position="192"/>
    </location>
</feature>
<evidence type="ECO:0000256" key="3">
    <source>
        <dbReference type="ARBA" id="ARBA00022475"/>
    </source>
</evidence>
<comment type="caution">
    <text evidence="10">The sequence shown here is derived from an EMBL/GenBank/DDBJ whole genome shotgun (WGS) entry which is preliminary data.</text>
</comment>
<dbReference type="GeneID" id="70100107"/>
<evidence type="ECO:0000256" key="6">
    <source>
        <dbReference type="ARBA" id="ARBA00022989"/>
    </source>
</evidence>
<dbReference type="HAMAP" id="MF_01118">
    <property type="entry name" value="MFS_YhhS"/>
    <property type="match status" value="1"/>
</dbReference>
<feature type="transmembrane region" description="Helical" evidence="8">
    <location>
        <begin position="278"/>
        <end position="296"/>
    </location>
</feature>
<feature type="transmembrane region" description="Helical" evidence="8">
    <location>
        <begin position="107"/>
        <end position="135"/>
    </location>
</feature>
<evidence type="ECO:0000256" key="2">
    <source>
        <dbReference type="ARBA" id="ARBA00022448"/>
    </source>
</evidence>
<evidence type="ECO:0000313" key="11">
    <source>
        <dbReference type="Proteomes" id="UP000542111"/>
    </source>
</evidence>
<gene>
    <name evidence="10" type="ORF">HBO33_07785</name>
</gene>
<reference evidence="10 11" key="1">
    <citation type="journal article" date="2020" name="Front. Microbiol.">
        <title>Genetic Organization of the aprX-lipA2 Operon Affects the Proteolytic Potential of Pseudomonas Species in Milk.</title>
        <authorList>
            <person name="Maier C."/>
            <person name="Huptas C."/>
            <person name="von Neubeck M."/>
            <person name="Scherer S."/>
            <person name="Wenning M."/>
            <person name="Lucking G."/>
        </authorList>
    </citation>
    <scope>NUCLEOTIDE SEQUENCE [LARGE SCALE GENOMIC DNA]</scope>
    <source>
        <strain evidence="10 11">G4779</strain>
    </source>
</reference>
<dbReference type="RefSeq" id="WP_076960862.1">
    <property type="nucleotide sequence ID" value="NZ_CBCRYT010000001.1"/>
</dbReference>
<keyword evidence="3 8" id="KW-1003">Cell membrane</keyword>
<dbReference type="CDD" id="cd17489">
    <property type="entry name" value="MFS_YfcJ_like"/>
    <property type="match status" value="1"/>
</dbReference>
<feature type="transmembrane region" description="Helical" evidence="8">
    <location>
        <begin position="247"/>
        <end position="266"/>
    </location>
</feature>
<keyword evidence="7 8" id="KW-0472">Membrane</keyword>
<proteinExistence type="inferred from homology"/>
<keyword evidence="6 8" id="KW-1133">Transmembrane helix</keyword>
<accession>A0A7Y1MMN8</accession>
<dbReference type="Proteomes" id="UP000542111">
    <property type="component" value="Unassembled WGS sequence"/>
</dbReference>
<comment type="similarity">
    <text evidence="8">Belongs to the major facilitator superfamily. YhhS family.</text>
</comment>
<dbReference type="SUPFAM" id="SSF103473">
    <property type="entry name" value="MFS general substrate transporter"/>
    <property type="match status" value="1"/>
</dbReference>
<keyword evidence="2 8" id="KW-0813">Transport</keyword>
<feature type="transmembrane region" description="Helical" evidence="8">
    <location>
        <begin position="302"/>
        <end position="325"/>
    </location>
</feature>
<dbReference type="PANTHER" id="PTHR23517:SF13">
    <property type="entry name" value="MAJOR FACILITATOR SUPERFAMILY MFS_1"/>
    <property type="match status" value="1"/>
</dbReference>
<feature type="transmembrane region" description="Helical" evidence="8">
    <location>
        <begin position="337"/>
        <end position="360"/>
    </location>
</feature>
<feature type="transmembrane region" description="Helical" evidence="8">
    <location>
        <begin position="147"/>
        <end position="166"/>
    </location>
</feature>
<dbReference type="OrthoDB" id="322544at2"/>
<keyword evidence="5 8" id="KW-0812">Transmembrane</keyword>
<feature type="transmembrane region" description="Helical" evidence="8">
    <location>
        <begin position="215"/>
        <end position="241"/>
    </location>
</feature>
<feature type="transmembrane region" description="Helical" evidence="8">
    <location>
        <begin position="366"/>
        <end position="386"/>
    </location>
</feature>
<organism evidence="10 11">
    <name type="scientific">Pseudomonas gessardii</name>
    <dbReference type="NCBI Taxonomy" id="78544"/>
    <lineage>
        <taxon>Bacteria</taxon>
        <taxon>Pseudomonadati</taxon>
        <taxon>Pseudomonadota</taxon>
        <taxon>Gammaproteobacteria</taxon>
        <taxon>Pseudomonadales</taxon>
        <taxon>Pseudomonadaceae</taxon>
        <taxon>Pseudomonas</taxon>
    </lineage>
</organism>
<feature type="domain" description="Major facilitator superfamily (MFS) profile" evidence="9">
    <location>
        <begin position="181"/>
        <end position="390"/>
    </location>
</feature>
<sequence>MPAAPSSLSITLQIVSIVFYTFIAFICIGLPIAVIPGYVHEQLGFSAVVAGITIGSQYLATLLSRPMAGRISDNLGTKRAIVLGLSGILLGGVLTFFATLLHSLPSLSLGILLVGRVLLGVAQGLIGVGTISWCMGQVGAEHTARSISWNGIASYGAIAIGAPLGVVMVAQYGYNSLGLALALLAGLGLVLIRKKTSVPVVRGERLPFWAVFGRIAPFGASLCLASIGYGTLTTFITLFYLSRGWTDAAWCLTVFGICFILSRLLFISSINRFGGFRAAIACMSLETLGLALLWLAPSPAIALIGAGLTGFGLSLVYPALGVEAIKQVPNSSRGAGLSAYAVFFDLALAIAGPLMGAVALNLGYSWIFFGAALLCVTGLGLTLLLMRRAY</sequence>
<dbReference type="Gene3D" id="1.20.1250.20">
    <property type="entry name" value="MFS general substrate transporter like domains"/>
    <property type="match status" value="1"/>
</dbReference>
<dbReference type="PANTHER" id="PTHR23517">
    <property type="entry name" value="RESISTANCE PROTEIN MDTM, PUTATIVE-RELATED-RELATED"/>
    <property type="match status" value="1"/>
</dbReference>
<protein>
    <recommendedName>
        <fullName evidence="8">Uncharacterized MFS-type transporter HBO33_07785</fullName>
    </recommendedName>
</protein>
<dbReference type="InterPro" id="IPR036259">
    <property type="entry name" value="MFS_trans_sf"/>
</dbReference>
<keyword evidence="4 8" id="KW-0997">Cell inner membrane</keyword>
<feature type="transmembrane region" description="Helical" evidence="8">
    <location>
        <begin position="80"/>
        <end position="101"/>
    </location>
</feature>
<comment type="subcellular location">
    <subcellularLocation>
        <location evidence="8">Cell inner membrane</location>
        <topology evidence="8">Multi-pass membrane protein</topology>
    </subcellularLocation>
    <subcellularLocation>
        <location evidence="1">Cell membrane</location>
        <topology evidence="1">Multi-pass membrane protein</topology>
    </subcellularLocation>
</comment>
<evidence type="ECO:0000256" key="7">
    <source>
        <dbReference type="ARBA" id="ARBA00023136"/>
    </source>
</evidence>
<name>A0A7Y1MMN8_9PSED</name>
<dbReference type="InterPro" id="IPR023008">
    <property type="entry name" value="MFS_YhhS-like"/>
</dbReference>
<dbReference type="AlphaFoldDB" id="A0A7Y1MMN8"/>
<dbReference type="EMBL" id="JAAQYP010000009">
    <property type="protein sequence ID" value="NNA95060.1"/>
    <property type="molecule type" value="Genomic_DNA"/>
</dbReference>